<name>A0AAN8MD91_9TELE</name>
<reference evidence="1 2" key="1">
    <citation type="submission" date="2021-04" db="EMBL/GenBank/DDBJ databases">
        <authorList>
            <person name="De Guttry C."/>
            <person name="Zahm M."/>
            <person name="Klopp C."/>
            <person name="Cabau C."/>
            <person name="Louis A."/>
            <person name="Berthelot C."/>
            <person name="Parey E."/>
            <person name="Roest Crollius H."/>
            <person name="Montfort J."/>
            <person name="Robinson-Rechavi M."/>
            <person name="Bucao C."/>
            <person name="Bouchez O."/>
            <person name="Gislard M."/>
            <person name="Lluch J."/>
            <person name="Milhes M."/>
            <person name="Lampietro C."/>
            <person name="Lopez Roques C."/>
            <person name="Donnadieu C."/>
            <person name="Braasch I."/>
            <person name="Desvignes T."/>
            <person name="Postlethwait J."/>
            <person name="Bobe J."/>
            <person name="Wedekind C."/>
            <person name="Guiguen Y."/>
        </authorList>
    </citation>
    <scope>NUCLEOTIDE SEQUENCE [LARGE SCALE GENOMIC DNA]</scope>
    <source>
        <strain evidence="1">Cs_M1</strain>
        <tissue evidence="1">Blood</tissue>
    </source>
</reference>
<comment type="caution">
    <text evidence="1">The sequence shown here is derived from an EMBL/GenBank/DDBJ whole genome shotgun (WGS) entry which is preliminary data.</text>
</comment>
<accession>A0AAN8MD91</accession>
<keyword evidence="2" id="KW-1185">Reference proteome</keyword>
<gene>
    <name evidence="1" type="ORF">J4Q44_G00061100</name>
</gene>
<proteinExistence type="predicted"/>
<evidence type="ECO:0000313" key="2">
    <source>
        <dbReference type="Proteomes" id="UP001356427"/>
    </source>
</evidence>
<dbReference type="Proteomes" id="UP001356427">
    <property type="component" value="Unassembled WGS sequence"/>
</dbReference>
<dbReference type="AlphaFoldDB" id="A0AAN8MD91"/>
<evidence type="ECO:0000313" key="1">
    <source>
        <dbReference type="EMBL" id="KAK6323771.1"/>
    </source>
</evidence>
<organism evidence="1 2">
    <name type="scientific">Coregonus suidteri</name>
    <dbReference type="NCBI Taxonomy" id="861788"/>
    <lineage>
        <taxon>Eukaryota</taxon>
        <taxon>Metazoa</taxon>
        <taxon>Chordata</taxon>
        <taxon>Craniata</taxon>
        <taxon>Vertebrata</taxon>
        <taxon>Euteleostomi</taxon>
        <taxon>Actinopterygii</taxon>
        <taxon>Neopterygii</taxon>
        <taxon>Teleostei</taxon>
        <taxon>Protacanthopterygii</taxon>
        <taxon>Salmoniformes</taxon>
        <taxon>Salmonidae</taxon>
        <taxon>Coregoninae</taxon>
        <taxon>Coregonus</taxon>
    </lineage>
</organism>
<protein>
    <submittedName>
        <fullName evidence="1">Uncharacterized protein</fullName>
    </submittedName>
</protein>
<sequence>MKDHKAASLQDAAYHEQKALFSPSSDFGAVSNGFTHSPESPGEQCSPLKESQQSHMLRYFDYISNVHIHYYLYVCLSRCLLYR</sequence>
<dbReference type="EMBL" id="JAGTTL010000004">
    <property type="protein sequence ID" value="KAK6323771.1"/>
    <property type="molecule type" value="Genomic_DNA"/>
</dbReference>